<dbReference type="Proteomes" id="UP000094527">
    <property type="component" value="Unassembled WGS sequence"/>
</dbReference>
<comment type="caution">
    <text evidence="2">The sequence shown here is derived from an EMBL/GenBank/DDBJ whole genome shotgun (WGS) entry which is preliminary data.</text>
</comment>
<name>A0A1D2NF77_ORCCI</name>
<feature type="compositionally biased region" description="Basic residues" evidence="1">
    <location>
        <begin position="270"/>
        <end position="285"/>
    </location>
</feature>
<evidence type="ECO:0000256" key="1">
    <source>
        <dbReference type="SAM" id="MobiDB-lite"/>
    </source>
</evidence>
<gene>
    <name evidence="2" type="ORF">Ocin01_02762</name>
</gene>
<reference evidence="2 3" key="1">
    <citation type="journal article" date="2016" name="Genome Biol. Evol.">
        <title>Gene Family Evolution Reflects Adaptation to Soil Environmental Stressors in the Genome of the Collembolan Orchesella cincta.</title>
        <authorList>
            <person name="Faddeeva-Vakhrusheva A."/>
            <person name="Derks M.F."/>
            <person name="Anvar S.Y."/>
            <person name="Agamennone V."/>
            <person name="Suring W."/>
            <person name="Smit S."/>
            <person name="van Straalen N.M."/>
            <person name="Roelofs D."/>
        </authorList>
    </citation>
    <scope>NUCLEOTIDE SEQUENCE [LARGE SCALE GENOMIC DNA]</scope>
    <source>
        <tissue evidence="2">Mixed pool</tissue>
    </source>
</reference>
<protein>
    <submittedName>
        <fullName evidence="2">Uncharacterized protein</fullName>
    </submittedName>
</protein>
<keyword evidence="3" id="KW-1185">Reference proteome</keyword>
<dbReference type="EMBL" id="LJIJ01000060">
    <property type="protein sequence ID" value="ODN03904.1"/>
    <property type="molecule type" value="Genomic_DNA"/>
</dbReference>
<proteinExistence type="predicted"/>
<evidence type="ECO:0000313" key="2">
    <source>
        <dbReference type="EMBL" id="ODN03904.1"/>
    </source>
</evidence>
<feature type="compositionally biased region" description="Polar residues" evidence="1">
    <location>
        <begin position="248"/>
        <end position="258"/>
    </location>
</feature>
<feature type="region of interest" description="Disordered" evidence="1">
    <location>
        <begin position="244"/>
        <end position="285"/>
    </location>
</feature>
<accession>A0A1D2NF77</accession>
<organism evidence="2 3">
    <name type="scientific">Orchesella cincta</name>
    <name type="common">Springtail</name>
    <name type="synonym">Podura cincta</name>
    <dbReference type="NCBI Taxonomy" id="48709"/>
    <lineage>
        <taxon>Eukaryota</taxon>
        <taxon>Metazoa</taxon>
        <taxon>Ecdysozoa</taxon>
        <taxon>Arthropoda</taxon>
        <taxon>Hexapoda</taxon>
        <taxon>Collembola</taxon>
        <taxon>Entomobryomorpha</taxon>
        <taxon>Entomobryoidea</taxon>
        <taxon>Orchesellidae</taxon>
        <taxon>Orchesellinae</taxon>
        <taxon>Orchesella</taxon>
    </lineage>
</organism>
<evidence type="ECO:0000313" key="3">
    <source>
        <dbReference type="Proteomes" id="UP000094527"/>
    </source>
</evidence>
<sequence length="285" mass="32159">MTVSQVIITMDNMEGVLQVLPEQNADPSSPFSKTNGKNFTRLKCEKTESPTKIPCVFKAPHTGETAVLDILLVYEILHNDDASKKAHRVIRMSIQIPLSPAVHLEYSSLKMLDCINYLGLLRLYNLTVDYSVVVSKIFFTPSDIQVTELCSSSLPEIKTEDEGIMKMNKNESRNIVLKFQDQDNLLKNNPRLTINVAWQIAKSTSEYLAEGNNFEDSSTCECEIQLLIHSKTSGNFSIQLEYNPPKNDITSTGPSTRASGKFLLGEKQRRTSNYRPYKRKQSNTI</sequence>
<dbReference type="AlphaFoldDB" id="A0A1D2NF77"/>